<dbReference type="GO" id="GO:0016614">
    <property type="term" value="F:oxidoreductase activity, acting on CH-OH group of donors"/>
    <property type="evidence" value="ECO:0007669"/>
    <property type="project" value="InterPro"/>
</dbReference>
<comment type="similarity">
    <text evidence="1">Belongs to the GMC oxidoreductase family.</text>
</comment>
<evidence type="ECO:0000313" key="3">
    <source>
        <dbReference type="EMBL" id="KAK5051042.1"/>
    </source>
</evidence>
<organism evidence="3 4">
    <name type="scientific">Exophiala bonariae</name>
    <dbReference type="NCBI Taxonomy" id="1690606"/>
    <lineage>
        <taxon>Eukaryota</taxon>
        <taxon>Fungi</taxon>
        <taxon>Dikarya</taxon>
        <taxon>Ascomycota</taxon>
        <taxon>Pezizomycotina</taxon>
        <taxon>Eurotiomycetes</taxon>
        <taxon>Chaetothyriomycetidae</taxon>
        <taxon>Chaetothyriales</taxon>
        <taxon>Herpotrichiellaceae</taxon>
        <taxon>Exophiala</taxon>
    </lineage>
</organism>
<dbReference type="Proteomes" id="UP001358417">
    <property type="component" value="Unassembled WGS sequence"/>
</dbReference>
<dbReference type="InterPro" id="IPR000172">
    <property type="entry name" value="GMC_OxRdtase_N"/>
</dbReference>
<dbReference type="Gene3D" id="3.50.50.60">
    <property type="entry name" value="FAD/NAD(P)-binding domain"/>
    <property type="match status" value="1"/>
</dbReference>
<dbReference type="GeneID" id="89971788"/>
<dbReference type="SUPFAM" id="SSF54373">
    <property type="entry name" value="FAD-linked reductases, C-terminal domain"/>
    <property type="match status" value="1"/>
</dbReference>
<feature type="domain" description="Glucose-methanol-choline oxidoreductase N-terminal" evidence="2">
    <location>
        <begin position="38"/>
        <end position="52"/>
    </location>
</feature>
<name>A0AAV9NC34_9EURO</name>
<dbReference type="EMBL" id="JAVRRD010000016">
    <property type="protein sequence ID" value="KAK5051042.1"/>
    <property type="molecule type" value="Genomic_DNA"/>
</dbReference>
<dbReference type="PANTHER" id="PTHR11552:SF123">
    <property type="entry name" value="GMC OXIDOREDUCTASE (AFU_ORTHOLOGUE AFUA_2G01770)-RELATED"/>
    <property type="match status" value="1"/>
</dbReference>
<protein>
    <recommendedName>
        <fullName evidence="2">Glucose-methanol-choline oxidoreductase N-terminal domain-containing protein</fullName>
    </recommendedName>
</protein>
<dbReference type="RefSeq" id="XP_064705542.1">
    <property type="nucleotide sequence ID" value="XM_064847189.1"/>
</dbReference>
<comment type="caution">
    <text evidence="3">The sequence shown here is derived from an EMBL/GenBank/DDBJ whole genome shotgun (WGS) entry which is preliminary data.</text>
</comment>
<dbReference type="GO" id="GO:0050660">
    <property type="term" value="F:flavin adenine dinucleotide binding"/>
    <property type="evidence" value="ECO:0007669"/>
    <property type="project" value="InterPro"/>
</dbReference>
<sequence>MVEKVVLAEKSDGPWAIGVQIFDGTCFRADREVIISAGTYRSPQVLMLSGIGRAQQLQRHNIPVVLDKPQVGENFHDNLLVAIPFKLKTPQNGLSLGTPLWSDPAYQMGLPCDWIITGRVPGEEIRKALARYEHPSESANYLMQAGSCHTETLVVYAPAGAPITNTHLPMDRSHIGAIVTALATESRGNVGLKSSDPRDSPEIDPTYYAAEVDRAIFRAGIRKVLKLFYDTEEGKAMVKKESPPLGLPPLKVNPSDEEINIRVRSQGRTFFHAAGTCSKGPVVDVDLKVKRVKNLRVVSASVMSIPIAAHYQVCVYAIAEQAADIILRDANSDGG</sequence>
<dbReference type="AlphaFoldDB" id="A0AAV9NC34"/>
<dbReference type="Pfam" id="PF05199">
    <property type="entry name" value="GMC_oxred_C"/>
    <property type="match status" value="1"/>
</dbReference>
<dbReference type="PANTHER" id="PTHR11552">
    <property type="entry name" value="GLUCOSE-METHANOL-CHOLINE GMC OXIDOREDUCTASE"/>
    <property type="match status" value="1"/>
</dbReference>
<dbReference type="InterPro" id="IPR036188">
    <property type="entry name" value="FAD/NAD-bd_sf"/>
</dbReference>
<dbReference type="Gene3D" id="3.30.560.10">
    <property type="entry name" value="Glucose Oxidase, domain 3"/>
    <property type="match status" value="1"/>
</dbReference>
<evidence type="ECO:0000259" key="2">
    <source>
        <dbReference type="PROSITE" id="PS00624"/>
    </source>
</evidence>
<dbReference type="InterPro" id="IPR012132">
    <property type="entry name" value="GMC_OxRdtase"/>
</dbReference>
<accession>A0AAV9NC34</accession>
<dbReference type="SUPFAM" id="SSF51905">
    <property type="entry name" value="FAD/NAD(P)-binding domain"/>
    <property type="match status" value="1"/>
</dbReference>
<reference evidence="3 4" key="1">
    <citation type="submission" date="2023-08" db="EMBL/GenBank/DDBJ databases">
        <title>Black Yeasts Isolated from many extreme environments.</title>
        <authorList>
            <person name="Coleine C."/>
            <person name="Stajich J.E."/>
            <person name="Selbmann L."/>
        </authorList>
    </citation>
    <scope>NUCLEOTIDE SEQUENCE [LARGE SCALE GENOMIC DNA]</scope>
    <source>
        <strain evidence="3 4">CCFEE 5792</strain>
    </source>
</reference>
<gene>
    <name evidence="3" type="ORF">LTR84_003601</name>
</gene>
<dbReference type="InterPro" id="IPR007867">
    <property type="entry name" value="GMC_OxRtase_C"/>
</dbReference>
<proteinExistence type="inferred from homology"/>
<dbReference type="Pfam" id="PF00732">
    <property type="entry name" value="GMC_oxred_N"/>
    <property type="match status" value="1"/>
</dbReference>
<dbReference type="PROSITE" id="PS00624">
    <property type="entry name" value="GMC_OXRED_2"/>
    <property type="match status" value="1"/>
</dbReference>
<keyword evidence="4" id="KW-1185">Reference proteome</keyword>
<evidence type="ECO:0000313" key="4">
    <source>
        <dbReference type="Proteomes" id="UP001358417"/>
    </source>
</evidence>
<evidence type="ECO:0000256" key="1">
    <source>
        <dbReference type="ARBA" id="ARBA00010790"/>
    </source>
</evidence>